<evidence type="ECO:0008006" key="3">
    <source>
        <dbReference type="Google" id="ProtNLM"/>
    </source>
</evidence>
<name>F5YA89_LEAAZ</name>
<sequence length="228" mass="23469">MGAIAAHNAGIIEFCSFEAGSIKAHLDNMSSEPMQILLGGICGHNGGYIFCCRVYAIKLNAENMNESDLSWSLAGGIAGLNYSYASIKHCYSAPGGNTPQTSVIESSVVSTGSGNISMSGGIAGMSSSAWIVNCWSSAKIVSDPLSGAGGGIAAFLSTPNIIQKCVALNDEISGKVLGRIVGANISGEVSTITEVFGNKNMILSPGSNTSGGINSPLVSIADRKKYYW</sequence>
<dbReference type="KEGG" id="taz:TREAZ_0742"/>
<proteinExistence type="predicted"/>
<evidence type="ECO:0000313" key="2">
    <source>
        <dbReference type="Proteomes" id="UP000009222"/>
    </source>
</evidence>
<dbReference type="InParanoid" id="F5YA89"/>
<dbReference type="STRING" id="545695.TREAZ_0742"/>
<organism evidence="1 2">
    <name type="scientific">Leadbettera azotonutricia (strain ATCC BAA-888 / DSM 13862 / ZAS-9)</name>
    <name type="common">Treponema azotonutricium</name>
    <dbReference type="NCBI Taxonomy" id="545695"/>
    <lineage>
        <taxon>Bacteria</taxon>
        <taxon>Pseudomonadati</taxon>
        <taxon>Spirochaetota</taxon>
        <taxon>Spirochaetia</taxon>
        <taxon>Spirochaetales</taxon>
        <taxon>Breznakiellaceae</taxon>
        <taxon>Leadbettera</taxon>
    </lineage>
</organism>
<protein>
    <recommendedName>
        <fullName evidence="3">GLUG domain-containing protein</fullName>
    </recommendedName>
</protein>
<reference evidence="1 2" key="2">
    <citation type="journal article" date="2011" name="ISME J.">
        <title>RNA-seq reveals cooperative metabolic interactions between two termite-gut spirochete species in co-culture.</title>
        <authorList>
            <person name="Rosenthal A.Z."/>
            <person name="Matson E.G."/>
            <person name="Eldar A."/>
            <person name="Leadbetter J.R."/>
        </authorList>
    </citation>
    <scope>NUCLEOTIDE SEQUENCE [LARGE SCALE GENOMIC DNA]</scope>
    <source>
        <strain evidence="2">ATCC BAA-888 / DSM 13862 / ZAS-9</strain>
    </source>
</reference>
<evidence type="ECO:0000313" key="1">
    <source>
        <dbReference type="EMBL" id="AEF83355.1"/>
    </source>
</evidence>
<dbReference type="EMBL" id="CP001841">
    <property type="protein sequence ID" value="AEF83355.1"/>
    <property type="molecule type" value="Genomic_DNA"/>
</dbReference>
<keyword evidence="2" id="KW-1185">Reference proteome</keyword>
<dbReference type="RefSeq" id="WP_015711223.1">
    <property type="nucleotide sequence ID" value="NC_015577.1"/>
</dbReference>
<dbReference type="Proteomes" id="UP000009222">
    <property type="component" value="Chromosome"/>
</dbReference>
<dbReference type="Gene3D" id="2.160.20.110">
    <property type="match status" value="1"/>
</dbReference>
<gene>
    <name evidence="1" type="ordered locus">TREAZ_0742</name>
</gene>
<reference evidence="2" key="1">
    <citation type="submission" date="2009-12" db="EMBL/GenBank/DDBJ databases">
        <title>Complete sequence of Treponema azotonutricium strain ZAS-9.</title>
        <authorList>
            <person name="Tetu S.G."/>
            <person name="Matson E."/>
            <person name="Ren Q."/>
            <person name="Seshadri R."/>
            <person name="Elbourne L."/>
            <person name="Hassan K.A."/>
            <person name="Durkin A."/>
            <person name="Radune D."/>
            <person name="Mohamoud Y."/>
            <person name="Shay R."/>
            <person name="Jin S."/>
            <person name="Zhang X."/>
            <person name="Lucey K."/>
            <person name="Ballor N.R."/>
            <person name="Ottesen E."/>
            <person name="Rosenthal R."/>
            <person name="Allen A."/>
            <person name="Leadbetter J.R."/>
            <person name="Paulsen I.T."/>
        </authorList>
    </citation>
    <scope>NUCLEOTIDE SEQUENCE [LARGE SCALE GENOMIC DNA]</scope>
    <source>
        <strain evidence="2">ATCC BAA-888 / DSM 13862 / ZAS-9</strain>
    </source>
</reference>
<accession>F5YA89</accession>
<dbReference type="AlphaFoldDB" id="F5YA89"/>
<dbReference type="HOGENOM" id="CLU_1214336_0_0_12"/>